<name>A0A6P7XDA8_9AMPH</name>
<dbReference type="PANTHER" id="PTHR24061:SF0">
    <property type="entry name" value="C-FAMILY ODORANT RECEPTOR OLFCT1"/>
    <property type="match status" value="1"/>
</dbReference>
<evidence type="ECO:0000313" key="16">
    <source>
        <dbReference type="RefSeq" id="XP_030053532.1"/>
    </source>
</evidence>
<dbReference type="RefSeq" id="XP_030053532.1">
    <property type="nucleotide sequence ID" value="XM_030197672.1"/>
</dbReference>
<feature type="transmembrane region" description="Helical" evidence="12">
    <location>
        <begin position="594"/>
        <end position="617"/>
    </location>
</feature>
<feature type="transmembrane region" description="Helical" evidence="12">
    <location>
        <begin position="820"/>
        <end position="843"/>
    </location>
</feature>
<dbReference type="InterPro" id="IPR001828">
    <property type="entry name" value="ANF_lig-bd_rcpt"/>
</dbReference>
<organism evidence="15 16">
    <name type="scientific">Microcaecilia unicolor</name>
    <dbReference type="NCBI Taxonomy" id="1415580"/>
    <lineage>
        <taxon>Eukaryota</taxon>
        <taxon>Metazoa</taxon>
        <taxon>Chordata</taxon>
        <taxon>Craniata</taxon>
        <taxon>Vertebrata</taxon>
        <taxon>Euteleostomi</taxon>
        <taxon>Amphibia</taxon>
        <taxon>Gymnophiona</taxon>
        <taxon>Siphonopidae</taxon>
        <taxon>Microcaecilia</taxon>
    </lineage>
</organism>
<dbReference type="KEGG" id="muo:115466451"/>
<keyword evidence="11" id="KW-0807">Transducer</keyword>
<dbReference type="InterPro" id="IPR000068">
    <property type="entry name" value="GPCR_3_Ca_sens_rcpt-rel"/>
</dbReference>
<dbReference type="InterPro" id="IPR017978">
    <property type="entry name" value="GPCR_3_C"/>
</dbReference>
<feature type="domain" description="G-protein coupled receptors family 3 profile" evidence="14">
    <location>
        <begin position="594"/>
        <end position="858"/>
    </location>
</feature>
<dbReference type="CDD" id="cd15283">
    <property type="entry name" value="7tmC_V2R_pheromone"/>
    <property type="match status" value="1"/>
</dbReference>
<dbReference type="PROSITE" id="PS50259">
    <property type="entry name" value="G_PROTEIN_RECEP_F3_4"/>
    <property type="match status" value="1"/>
</dbReference>
<proteinExistence type="inferred from homology"/>
<evidence type="ECO:0000259" key="14">
    <source>
        <dbReference type="PROSITE" id="PS50259"/>
    </source>
</evidence>
<dbReference type="FunFam" id="3.40.50.2300:FF:000475">
    <property type="entry name" value="Olfactory receptor C family, g2"/>
    <property type="match status" value="1"/>
</dbReference>
<evidence type="ECO:0000256" key="1">
    <source>
        <dbReference type="ARBA" id="ARBA00004651"/>
    </source>
</evidence>
<dbReference type="SUPFAM" id="SSF53822">
    <property type="entry name" value="Periplasmic binding protein-like I"/>
    <property type="match status" value="1"/>
</dbReference>
<dbReference type="InterPro" id="IPR028082">
    <property type="entry name" value="Peripla_BP_I"/>
</dbReference>
<feature type="chain" id="PRO_5027893895" evidence="13">
    <location>
        <begin position="18"/>
        <end position="866"/>
    </location>
</feature>
<dbReference type="Proteomes" id="UP000515156">
    <property type="component" value="Chromosome 3"/>
</dbReference>
<feature type="transmembrane region" description="Helical" evidence="12">
    <location>
        <begin position="752"/>
        <end position="776"/>
    </location>
</feature>
<dbReference type="InParanoid" id="A0A6P7XDA8"/>
<dbReference type="Pfam" id="PF01094">
    <property type="entry name" value="ANF_receptor"/>
    <property type="match status" value="1"/>
</dbReference>
<dbReference type="AlphaFoldDB" id="A0A6P7XDA8"/>
<dbReference type="InterPro" id="IPR000337">
    <property type="entry name" value="GPCR_3"/>
</dbReference>
<feature type="transmembrane region" description="Helical" evidence="12">
    <location>
        <begin position="709"/>
        <end position="732"/>
    </location>
</feature>
<evidence type="ECO:0000256" key="8">
    <source>
        <dbReference type="ARBA" id="ARBA00023136"/>
    </source>
</evidence>
<evidence type="ECO:0000256" key="5">
    <source>
        <dbReference type="ARBA" id="ARBA00022729"/>
    </source>
</evidence>
<evidence type="ECO:0000313" key="15">
    <source>
        <dbReference type="Proteomes" id="UP000515156"/>
    </source>
</evidence>
<feature type="signal peptide" evidence="13">
    <location>
        <begin position="1"/>
        <end position="17"/>
    </location>
</feature>
<keyword evidence="7" id="KW-0297">G-protein coupled receptor</keyword>
<sequence>MLMALTYFLVLPVPVYSTSKVICQPTAVNVTGYVKEADVLLGGIFPVHNAKAYTPIPFTSAPRIQLCDTLQLNFYQHVHVMTFAVEEINHNDSLLPNVSLGFWIYDSCDTQSRSLQGTMWQLSGHKDPIPNYACRGTSTLAAVIGDDKSRMSITMAQLLGVYKHAQVSYASSVAALSDKSQFPSFLRTTPSDEFQSLGIARLIAFFGWTWVGILAENNDYGLIGSQMLKEELIKAGVCVAFYETIPLFYSQEKMQRIVEVVEKTTARVIVVFSTANNLFPAMLAIVKGDISGKVWIATDGWGEYPLFDKKEFLKTLKGTIALSVPTGNIPRFKEYLYELHPSRSTDDIFIGQFWEKAFGCSWNDSNTDQATGQEGKLCTGKENLRTLDIRFFDMANLRFVYNAYNAVYVVTHALHAIQSCEPGKGPFFNGSCANIEHFAPWQLLHYIRKVRFQNTMGREIFFDLNGNPPASYDILNWHLLSNGSFSYVNIGHYDSGAAKGQDIKVNNSAIVWSEGYTQAPVSTCSESCKPGYRKAILNGRPVCCFECIPCSEEEFSNQTDATECMKCPDDQWPTTSRDGCRKKSIKFLSYQDPLGMSLAVISMLGALVPAIILVVFIRNRHTPVVKANNRDLSYLLLLALILCFGFSLVFIGHPTTLTCMVRQIAFGIVFAICISCLLAKTIMVVVAFRAAKPNSNLRSWLGPRLPNSLVFSCSLVQVLICITWLIVAPPFSQMNMKSQMGKIIIECNEGSLTLFWCMLGYLGLLATVSFIVAFLARKLPDSFNEAKFITFSMLIFGAVWLAFIPAYLSTTGKYTVAVEIFAILSSSAGLLACIFFPKCYIILMRPEMNTKKFLMGKTTGNLKKTK</sequence>
<evidence type="ECO:0000256" key="2">
    <source>
        <dbReference type="ARBA" id="ARBA00007242"/>
    </source>
</evidence>
<evidence type="ECO:0000256" key="13">
    <source>
        <dbReference type="SAM" id="SignalP"/>
    </source>
</evidence>
<evidence type="ECO:0000256" key="4">
    <source>
        <dbReference type="ARBA" id="ARBA00022692"/>
    </source>
</evidence>
<protein>
    <submittedName>
        <fullName evidence="16">Extracellular calcium-sensing receptor-like isoform X1</fullName>
    </submittedName>
</protein>
<reference evidence="16" key="1">
    <citation type="submission" date="2025-08" db="UniProtKB">
        <authorList>
            <consortium name="RefSeq"/>
        </authorList>
    </citation>
    <scope>IDENTIFICATION</scope>
</reference>
<gene>
    <name evidence="16" type="primary">LOC115466451</name>
</gene>
<feature type="transmembrane region" description="Helical" evidence="12">
    <location>
        <begin position="664"/>
        <end position="688"/>
    </location>
</feature>
<dbReference type="PROSITE" id="PS00980">
    <property type="entry name" value="G_PROTEIN_RECEP_F3_2"/>
    <property type="match status" value="1"/>
</dbReference>
<comment type="subcellular location">
    <subcellularLocation>
        <location evidence="1">Cell membrane</location>
        <topology evidence="1">Multi-pass membrane protein</topology>
    </subcellularLocation>
</comment>
<evidence type="ECO:0000256" key="12">
    <source>
        <dbReference type="SAM" id="Phobius"/>
    </source>
</evidence>
<evidence type="ECO:0000256" key="7">
    <source>
        <dbReference type="ARBA" id="ARBA00023040"/>
    </source>
</evidence>
<dbReference type="InterPro" id="IPR017979">
    <property type="entry name" value="GPCR_3_CS"/>
</dbReference>
<evidence type="ECO:0000256" key="3">
    <source>
        <dbReference type="ARBA" id="ARBA00022475"/>
    </source>
</evidence>
<keyword evidence="6 12" id="KW-1133">Transmembrane helix</keyword>
<dbReference type="PROSITE" id="PS00981">
    <property type="entry name" value="G_PROTEIN_RECEP_F3_3"/>
    <property type="match status" value="1"/>
</dbReference>
<comment type="similarity">
    <text evidence="2">Belongs to the G-protein coupled receptor 3 family.</text>
</comment>
<dbReference type="PANTHER" id="PTHR24061">
    <property type="entry name" value="CALCIUM-SENSING RECEPTOR-RELATED"/>
    <property type="match status" value="1"/>
</dbReference>
<feature type="transmembrane region" description="Helical" evidence="12">
    <location>
        <begin position="788"/>
        <end position="808"/>
    </location>
</feature>
<keyword evidence="4 12" id="KW-0812">Transmembrane</keyword>
<evidence type="ECO:0000256" key="10">
    <source>
        <dbReference type="ARBA" id="ARBA00023180"/>
    </source>
</evidence>
<feature type="transmembrane region" description="Helical" evidence="12">
    <location>
        <begin position="632"/>
        <end position="652"/>
    </location>
</feature>
<dbReference type="PRINTS" id="PR00248">
    <property type="entry name" value="GPCRMGR"/>
</dbReference>
<evidence type="ECO:0000256" key="9">
    <source>
        <dbReference type="ARBA" id="ARBA00023170"/>
    </source>
</evidence>
<dbReference type="Pfam" id="PF07562">
    <property type="entry name" value="NCD3G"/>
    <property type="match status" value="1"/>
</dbReference>
<dbReference type="GO" id="GO:0004930">
    <property type="term" value="F:G protein-coupled receptor activity"/>
    <property type="evidence" value="ECO:0007669"/>
    <property type="project" value="UniProtKB-KW"/>
</dbReference>
<dbReference type="GeneID" id="115466451"/>
<dbReference type="Pfam" id="PF00003">
    <property type="entry name" value="7tm_3"/>
    <property type="match status" value="1"/>
</dbReference>
<dbReference type="FunFam" id="2.10.50.30:FF:000002">
    <property type="entry name" value="Vomeronasal 2 receptor, h1"/>
    <property type="match status" value="1"/>
</dbReference>
<keyword evidence="8 12" id="KW-0472">Membrane</keyword>
<keyword evidence="5 13" id="KW-0732">Signal</keyword>
<dbReference type="PRINTS" id="PR00592">
    <property type="entry name" value="CASENSINGR"/>
</dbReference>
<keyword evidence="9" id="KW-0675">Receptor</keyword>
<keyword evidence="3" id="KW-1003">Cell membrane</keyword>
<dbReference type="Gene3D" id="2.10.50.30">
    <property type="entry name" value="GPCR, family 3, nine cysteines domain"/>
    <property type="match status" value="1"/>
</dbReference>
<keyword evidence="10" id="KW-0325">Glycoprotein</keyword>
<dbReference type="Gene3D" id="3.40.50.2300">
    <property type="match status" value="2"/>
</dbReference>
<evidence type="ECO:0000256" key="6">
    <source>
        <dbReference type="ARBA" id="ARBA00022989"/>
    </source>
</evidence>
<accession>A0A6P7XDA8</accession>
<dbReference type="InterPro" id="IPR011500">
    <property type="entry name" value="GPCR_3_9-Cys_dom"/>
</dbReference>
<keyword evidence="15" id="KW-1185">Reference proteome</keyword>
<evidence type="ECO:0000256" key="11">
    <source>
        <dbReference type="ARBA" id="ARBA00023224"/>
    </source>
</evidence>
<dbReference type="InterPro" id="IPR038550">
    <property type="entry name" value="GPCR_3_9-Cys_sf"/>
</dbReference>
<dbReference type="GO" id="GO:0005886">
    <property type="term" value="C:plasma membrane"/>
    <property type="evidence" value="ECO:0007669"/>
    <property type="project" value="UniProtKB-SubCell"/>
</dbReference>
<dbReference type="FunFam" id="3.40.50.2300:FF:000125">
    <property type="entry name" value="Vomeronasal 2, receptor 88"/>
    <property type="match status" value="1"/>
</dbReference>
<dbReference type="OrthoDB" id="5984008at2759"/>